<dbReference type="SUPFAM" id="SSF47459">
    <property type="entry name" value="HLH, helix-loop-helix DNA-binding domain"/>
    <property type="match status" value="1"/>
</dbReference>
<dbReference type="EMBL" id="BAABUJ010000005">
    <property type="protein sequence ID" value="GAA5795750.1"/>
    <property type="molecule type" value="Genomic_DNA"/>
</dbReference>
<dbReference type="InterPro" id="IPR052207">
    <property type="entry name" value="Max-like/E-box_TFs"/>
</dbReference>
<keyword evidence="3" id="KW-0238">DNA-binding</keyword>
<organism evidence="8 9">
    <name type="scientific">Helicostylum pulchrum</name>
    <dbReference type="NCBI Taxonomy" id="562976"/>
    <lineage>
        <taxon>Eukaryota</taxon>
        <taxon>Fungi</taxon>
        <taxon>Fungi incertae sedis</taxon>
        <taxon>Mucoromycota</taxon>
        <taxon>Mucoromycotina</taxon>
        <taxon>Mucoromycetes</taxon>
        <taxon>Mucorales</taxon>
        <taxon>Mucorineae</taxon>
        <taxon>Mucoraceae</taxon>
        <taxon>Helicostylum</taxon>
    </lineage>
</organism>
<evidence type="ECO:0000256" key="5">
    <source>
        <dbReference type="ARBA" id="ARBA00023242"/>
    </source>
</evidence>
<feature type="region of interest" description="Disordered" evidence="6">
    <location>
        <begin position="1"/>
        <end position="25"/>
    </location>
</feature>
<protein>
    <recommendedName>
        <fullName evidence="7">BHLH domain-containing protein</fullName>
    </recommendedName>
</protein>
<dbReference type="PANTHER" id="PTHR15741:SF27">
    <property type="entry name" value="TRANSCRIPTION FACTOR AP-4"/>
    <property type="match status" value="1"/>
</dbReference>
<dbReference type="InterPro" id="IPR011598">
    <property type="entry name" value="bHLH_dom"/>
</dbReference>
<accession>A0ABP9XLS0</accession>
<evidence type="ECO:0000256" key="1">
    <source>
        <dbReference type="ARBA" id="ARBA00004123"/>
    </source>
</evidence>
<keyword evidence="4" id="KW-0804">Transcription</keyword>
<dbReference type="Gene3D" id="4.10.280.10">
    <property type="entry name" value="Helix-loop-helix DNA-binding domain"/>
    <property type="match status" value="1"/>
</dbReference>
<evidence type="ECO:0000256" key="4">
    <source>
        <dbReference type="ARBA" id="ARBA00023163"/>
    </source>
</evidence>
<evidence type="ECO:0000313" key="9">
    <source>
        <dbReference type="Proteomes" id="UP001476247"/>
    </source>
</evidence>
<keyword evidence="9" id="KW-1185">Reference proteome</keyword>
<sequence length="333" mass="38232">MEYDASHKASSVTSTSSNNSSIWDPLPSLYTGRADSVSSAYEFEDLQEPESLEGFNYDPLIQQKIQEPVDNEKSFSDFLNSFFKQEVVKKEIDHKVPSSHGNRKRPLEEVVDLEEEEKNRELLSDDQKRANHIASEQKRRNTIRGGFKELTEIIPTLKNINNSKSTILFKSVDYIKQLDKRNKSLRDRLCSLQAQQRKRKPVNVHKKQLELLQQQLRAQQELLTKHNIHSIPLYTTHSSISIPAMDDTPVTSTTTSPTLPHASLPTVNNIHHHHYLHNNTYNTPAALVIPADEWSTPSFNIPADDHQYQSSFRERLLSSGKLNHLRKDSNYVL</sequence>
<dbReference type="Pfam" id="PF00010">
    <property type="entry name" value="HLH"/>
    <property type="match status" value="1"/>
</dbReference>
<keyword evidence="5" id="KW-0539">Nucleus</keyword>
<comment type="subcellular location">
    <subcellularLocation>
        <location evidence="1">Nucleus</location>
    </subcellularLocation>
</comment>
<evidence type="ECO:0000259" key="7">
    <source>
        <dbReference type="PROSITE" id="PS50888"/>
    </source>
</evidence>
<name>A0ABP9XLS0_9FUNG</name>
<dbReference type="PANTHER" id="PTHR15741">
    <property type="entry name" value="BASIC HELIX-LOOP-HELIX ZIP TRANSCRIPTION FACTOR"/>
    <property type="match status" value="1"/>
</dbReference>
<evidence type="ECO:0000256" key="6">
    <source>
        <dbReference type="SAM" id="MobiDB-lite"/>
    </source>
</evidence>
<proteinExistence type="predicted"/>
<feature type="domain" description="BHLH" evidence="7">
    <location>
        <begin position="127"/>
        <end position="178"/>
    </location>
</feature>
<reference evidence="8 9" key="1">
    <citation type="submission" date="2024-04" db="EMBL/GenBank/DDBJ databases">
        <title>genome sequences of Mucor flavus KT1a and Helicostylum pulchrum KT1b strains isolation_sourced from the surface of a dry-aged beef.</title>
        <authorList>
            <person name="Toyotome T."/>
            <person name="Hosono M."/>
            <person name="Torimaru M."/>
            <person name="Fukuda K."/>
            <person name="Mikami N."/>
        </authorList>
    </citation>
    <scope>NUCLEOTIDE SEQUENCE [LARGE SCALE GENOMIC DNA]</scope>
    <source>
        <strain evidence="8 9">KT1b</strain>
    </source>
</reference>
<evidence type="ECO:0000256" key="2">
    <source>
        <dbReference type="ARBA" id="ARBA00023015"/>
    </source>
</evidence>
<comment type="caution">
    <text evidence="8">The sequence shown here is derived from an EMBL/GenBank/DDBJ whole genome shotgun (WGS) entry which is preliminary data.</text>
</comment>
<dbReference type="InterPro" id="IPR036638">
    <property type="entry name" value="HLH_DNA-bd_sf"/>
</dbReference>
<gene>
    <name evidence="8" type="ORF">HPULCUR_001112</name>
</gene>
<dbReference type="Proteomes" id="UP001476247">
    <property type="component" value="Unassembled WGS sequence"/>
</dbReference>
<evidence type="ECO:0000256" key="3">
    <source>
        <dbReference type="ARBA" id="ARBA00023125"/>
    </source>
</evidence>
<dbReference type="PROSITE" id="PS50888">
    <property type="entry name" value="BHLH"/>
    <property type="match status" value="1"/>
</dbReference>
<evidence type="ECO:0000313" key="8">
    <source>
        <dbReference type="EMBL" id="GAA5795750.1"/>
    </source>
</evidence>
<feature type="compositionally biased region" description="Low complexity" evidence="6">
    <location>
        <begin position="10"/>
        <end position="21"/>
    </location>
</feature>
<keyword evidence="2" id="KW-0805">Transcription regulation</keyword>
<dbReference type="SMART" id="SM00353">
    <property type="entry name" value="HLH"/>
    <property type="match status" value="1"/>
</dbReference>